<dbReference type="AlphaFoldDB" id="A0A5P1F8A5"/>
<name>A0A5P1F8A5_ASPOF</name>
<dbReference type="Proteomes" id="UP000243459">
    <property type="component" value="Chromosome 3"/>
</dbReference>
<gene>
    <name evidence="1" type="ORF">A4U43_C03F5470</name>
</gene>
<evidence type="ECO:0000313" key="2">
    <source>
        <dbReference type="Proteomes" id="UP000243459"/>
    </source>
</evidence>
<sequence length="166" mass="17437">MAVSATLMQSYLVRPMASSGFKRYSSVGIPAQSLRCKRAVHVRCQAEEKQTPAEEPTSATPKPKVSTKFSDVLAFSGPAPERINGRLAMIGFMAAVELARGDDLAAQLANGGLPWFVATAAVLCSVADPAVQRSERAVEVGGFDDGGCGVVERAVCDVRVGGLGFY</sequence>
<organism evidence="1 2">
    <name type="scientific">Asparagus officinalis</name>
    <name type="common">Garden asparagus</name>
    <dbReference type="NCBI Taxonomy" id="4686"/>
    <lineage>
        <taxon>Eukaryota</taxon>
        <taxon>Viridiplantae</taxon>
        <taxon>Streptophyta</taxon>
        <taxon>Embryophyta</taxon>
        <taxon>Tracheophyta</taxon>
        <taxon>Spermatophyta</taxon>
        <taxon>Magnoliopsida</taxon>
        <taxon>Liliopsida</taxon>
        <taxon>Asparagales</taxon>
        <taxon>Asparagaceae</taxon>
        <taxon>Asparagoideae</taxon>
        <taxon>Asparagus</taxon>
    </lineage>
</organism>
<evidence type="ECO:0000313" key="1">
    <source>
        <dbReference type="EMBL" id="ONK74364.1"/>
    </source>
</evidence>
<keyword evidence="2" id="KW-1185">Reference proteome</keyword>
<proteinExistence type="predicted"/>
<dbReference type="Gramene" id="ONK74364">
    <property type="protein sequence ID" value="ONK74364"/>
    <property type="gene ID" value="A4U43_C03F5470"/>
</dbReference>
<protein>
    <submittedName>
        <fullName evidence="1">Uncharacterized protein</fullName>
    </submittedName>
</protein>
<accession>A0A5P1F8A5</accession>
<dbReference type="EMBL" id="CM007383">
    <property type="protein sequence ID" value="ONK74364.1"/>
    <property type="molecule type" value="Genomic_DNA"/>
</dbReference>
<reference evidence="2" key="1">
    <citation type="journal article" date="2017" name="Nat. Commun.">
        <title>The asparagus genome sheds light on the origin and evolution of a young Y chromosome.</title>
        <authorList>
            <person name="Harkess A."/>
            <person name="Zhou J."/>
            <person name="Xu C."/>
            <person name="Bowers J.E."/>
            <person name="Van der Hulst R."/>
            <person name="Ayyampalayam S."/>
            <person name="Mercati F."/>
            <person name="Riccardi P."/>
            <person name="McKain M.R."/>
            <person name="Kakrana A."/>
            <person name="Tang H."/>
            <person name="Ray J."/>
            <person name="Groenendijk J."/>
            <person name="Arikit S."/>
            <person name="Mathioni S.M."/>
            <person name="Nakano M."/>
            <person name="Shan H."/>
            <person name="Telgmann-Rauber A."/>
            <person name="Kanno A."/>
            <person name="Yue Z."/>
            <person name="Chen H."/>
            <person name="Li W."/>
            <person name="Chen Y."/>
            <person name="Xu X."/>
            <person name="Zhang Y."/>
            <person name="Luo S."/>
            <person name="Chen H."/>
            <person name="Gao J."/>
            <person name="Mao Z."/>
            <person name="Pires J.C."/>
            <person name="Luo M."/>
            <person name="Kudrna D."/>
            <person name="Wing R.A."/>
            <person name="Meyers B.C."/>
            <person name="Yi K."/>
            <person name="Kong H."/>
            <person name="Lavrijsen P."/>
            <person name="Sunseri F."/>
            <person name="Falavigna A."/>
            <person name="Ye Y."/>
            <person name="Leebens-Mack J.H."/>
            <person name="Chen G."/>
        </authorList>
    </citation>
    <scope>NUCLEOTIDE SEQUENCE [LARGE SCALE GENOMIC DNA]</scope>
    <source>
        <strain evidence="2">cv. DH0086</strain>
    </source>
</reference>